<protein>
    <submittedName>
        <fullName evidence="2">Uncharacterized protein</fullName>
    </submittedName>
</protein>
<accession>A0A6A6DU67</accession>
<organism evidence="2 3">
    <name type="scientific">Zopfia rhizophila CBS 207.26</name>
    <dbReference type="NCBI Taxonomy" id="1314779"/>
    <lineage>
        <taxon>Eukaryota</taxon>
        <taxon>Fungi</taxon>
        <taxon>Dikarya</taxon>
        <taxon>Ascomycota</taxon>
        <taxon>Pezizomycotina</taxon>
        <taxon>Dothideomycetes</taxon>
        <taxon>Dothideomycetes incertae sedis</taxon>
        <taxon>Zopfiaceae</taxon>
        <taxon>Zopfia</taxon>
    </lineage>
</organism>
<name>A0A6A6DU67_9PEZI</name>
<sequence>MLGLPSQQVLKALRHPLLRNPLRSPLRHPLRSPLRHPLRSPLRHPLRSRLRHPLRHPLLRNPLRSPLLDPLLDPLRNPLHARPAHTEQAPFSGPPSHATIARRFSSQPNPLTFTEKRTKDRGEFIDIHDIGGVEPEDYDVLITDIDNNTLRSEVAELIGIPYLKKATKEEANNVVEIGHGITYGRKFRIIFPCVVSFEDKAHWVFFIVDTGAPLTYLSAQAGKLLSIGSDPAPVKIAGYIHPVYLSPEHSHFANVNILGNDFCTAYNVALGPRRNNRTVELLFGWGTKWEPKPKL</sequence>
<feature type="compositionally biased region" description="Basic residues" evidence="1">
    <location>
        <begin position="25"/>
        <end position="44"/>
    </location>
</feature>
<feature type="region of interest" description="Disordered" evidence="1">
    <location>
        <begin position="21"/>
        <end position="44"/>
    </location>
</feature>
<gene>
    <name evidence="2" type="ORF">K469DRAFT_752136</name>
</gene>
<proteinExistence type="predicted"/>
<evidence type="ECO:0000313" key="2">
    <source>
        <dbReference type="EMBL" id="KAF2182315.1"/>
    </source>
</evidence>
<dbReference type="AlphaFoldDB" id="A0A6A6DU67"/>
<evidence type="ECO:0000256" key="1">
    <source>
        <dbReference type="SAM" id="MobiDB-lite"/>
    </source>
</evidence>
<evidence type="ECO:0000313" key="3">
    <source>
        <dbReference type="Proteomes" id="UP000800200"/>
    </source>
</evidence>
<reference evidence="2" key="1">
    <citation type="journal article" date="2020" name="Stud. Mycol.">
        <title>101 Dothideomycetes genomes: a test case for predicting lifestyles and emergence of pathogens.</title>
        <authorList>
            <person name="Haridas S."/>
            <person name="Albert R."/>
            <person name="Binder M."/>
            <person name="Bloem J."/>
            <person name="Labutti K."/>
            <person name="Salamov A."/>
            <person name="Andreopoulos B."/>
            <person name="Baker S."/>
            <person name="Barry K."/>
            <person name="Bills G."/>
            <person name="Bluhm B."/>
            <person name="Cannon C."/>
            <person name="Castanera R."/>
            <person name="Culley D."/>
            <person name="Daum C."/>
            <person name="Ezra D."/>
            <person name="Gonzalez J."/>
            <person name="Henrissat B."/>
            <person name="Kuo A."/>
            <person name="Liang C."/>
            <person name="Lipzen A."/>
            <person name="Lutzoni F."/>
            <person name="Magnuson J."/>
            <person name="Mondo S."/>
            <person name="Nolan M."/>
            <person name="Ohm R."/>
            <person name="Pangilinan J."/>
            <person name="Park H.-J."/>
            <person name="Ramirez L."/>
            <person name="Alfaro M."/>
            <person name="Sun H."/>
            <person name="Tritt A."/>
            <person name="Yoshinaga Y."/>
            <person name="Zwiers L.-H."/>
            <person name="Turgeon B."/>
            <person name="Goodwin S."/>
            <person name="Spatafora J."/>
            <person name="Crous P."/>
            <person name="Grigoriev I."/>
        </authorList>
    </citation>
    <scope>NUCLEOTIDE SEQUENCE</scope>
    <source>
        <strain evidence="2">CBS 207.26</strain>
    </source>
</reference>
<keyword evidence="3" id="KW-1185">Reference proteome</keyword>
<dbReference type="OrthoDB" id="5414761at2759"/>
<dbReference type="EMBL" id="ML994648">
    <property type="protein sequence ID" value="KAF2182315.1"/>
    <property type="molecule type" value="Genomic_DNA"/>
</dbReference>
<dbReference type="Proteomes" id="UP000800200">
    <property type="component" value="Unassembled WGS sequence"/>
</dbReference>